<dbReference type="RefSeq" id="WP_092070955.1">
    <property type="nucleotide sequence ID" value="NZ_FNHB01000002.1"/>
</dbReference>
<dbReference type="STRING" id="146817.SAMN04488502_102372"/>
<evidence type="ECO:0000313" key="2">
    <source>
        <dbReference type="EMBL" id="SDM16616.1"/>
    </source>
</evidence>
<dbReference type="OrthoDB" id="47603at2"/>
<sequence length="129" mass="14507">MVNSGLTRGDKGLIAFLLLASLSFIVYQWIFRPQPPARLAEVRINGQLVQTLPLRAGYTRELRIGGQTEYAIIEARDGRVRIRQDDSLRQIGVKTGWISRPPQQIVNLPYRIIVTVVSTEPPEVDGIAR</sequence>
<name>A0A1G9R016_9FIRM</name>
<keyword evidence="1" id="KW-1133">Transmembrane helix</keyword>
<feature type="transmembrane region" description="Helical" evidence="1">
    <location>
        <begin position="12"/>
        <end position="31"/>
    </location>
</feature>
<dbReference type="AlphaFoldDB" id="A0A1G9R016"/>
<protein>
    <submittedName>
        <fullName evidence="2">Uncharacterized protein</fullName>
    </submittedName>
</protein>
<gene>
    <name evidence="2" type="ORF">SAMN04488502_102372</name>
</gene>
<keyword evidence="1" id="KW-0812">Transmembrane</keyword>
<keyword evidence="1" id="KW-0472">Membrane</keyword>
<organism evidence="2 3">
    <name type="scientific">Dendrosporobacter quercicolus</name>
    <dbReference type="NCBI Taxonomy" id="146817"/>
    <lineage>
        <taxon>Bacteria</taxon>
        <taxon>Bacillati</taxon>
        <taxon>Bacillota</taxon>
        <taxon>Negativicutes</taxon>
        <taxon>Selenomonadales</taxon>
        <taxon>Sporomusaceae</taxon>
        <taxon>Dendrosporobacter</taxon>
    </lineage>
</organism>
<accession>A0A1G9R016</accession>
<reference evidence="2 3" key="1">
    <citation type="submission" date="2016-10" db="EMBL/GenBank/DDBJ databases">
        <authorList>
            <person name="de Groot N.N."/>
        </authorList>
    </citation>
    <scope>NUCLEOTIDE SEQUENCE [LARGE SCALE GENOMIC DNA]</scope>
    <source>
        <strain evidence="2 3">DSM 1736</strain>
    </source>
</reference>
<dbReference type="InterPro" id="IPR038690">
    <property type="entry name" value="NusG_2_sf"/>
</dbReference>
<keyword evidence="3" id="KW-1185">Reference proteome</keyword>
<dbReference type="Gene3D" id="2.60.320.10">
    <property type="entry name" value="N-utilization substance G protein NusG, insert domain"/>
    <property type="match status" value="1"/>
</dbReference>
<dbReference type="CDD" id="cd09846">
    <property type="entry name" value="DUF1312"/>
    <property type="match status" value="1"/>
</dbReference>
<dbReference type="EMBL" id="FNHB01000002">
    <property type="protein sequence ID" value="SDM16616.1"/>
    <property type="molecule type" value="Genomic_DNA"/>
</dbReference>
<dbReference type="Proteomes" id="UP000214880">
    <property type="component" value="Unassembled WGS sequence"/>
</dbReference>
<evidence type="ECO:0000256" key="1">
    <source>
        <dbReference type="SAM" id="Phobius"/>
    </source>
</evidence>
<evidence type="ECO:0000313" key="3">
    <source>
        <dbReference type="Proteomes" id="UP000214880"/>
    </source>
</evidence>
<proteinExistence type="predicted"/>
<dbReference type="Pfam" id="PF07009">
    <property type="entry name" value="NusG_II"/>
    <property type="match status" value="1"/>
</dbReference>